<gene>
    <name evidence="1" type="ORF">HPB50_013006</name>
</gene>
<reference evidence="1" key="1">
    <citation type="submission" date="2020-05" db="EMBL/GenBank/DDBJ databases">
        <title>Large-scale comparative analyses of tick genomes elucidate their genetic diversity and vector capacities.</title>
        <authorList>
            <person name="Jia N."/>
            <person name="Wang J."/>
            <person name="Shi W."/>
            <person name="Du L."/>
            <person name="Sun Y."/>
            <person name="Zhan W."/>
            <person name="Jiang J."/>
            <person name="Wang Q."/>
            <person name="Zhang B."/>
            <person name="Ji P."/>
            <person name="Sakyi L.B."/>
            <person name="Cui X."/>
            <person name="Yuan T."/>
            <person name="Jiang B."/>
            <person name="Yang W."/>
            <person name="Lam T.T.-Y."/>
            <person name="Chang Q."/>
            <person name="Ding S."/>
            <person name="Wang X."/>
            <person name="Zhu J."/>
            <person name="Ruan X."/>
            <person name="Zhao L."/>
            <person name="Wei J."/>
            <person name="Que T."/>
            <person name="Du C."/>
            <person name="Cheng J."/>
            <person name="Dai P."/>
            <person name="Han X."/>
            <person name="Huang E."/>
            <person name="Gao Y."/>
            <person name="Liu J."/>
            <person name="Shao H."/>
            <person name="Ye R."/>
            <person name="Li L."/>
            <person name="Wei W."/>
            <person name="Wang X."/>
            <person name="Wang C."/>
            <person name="Yang T."/>
            <person name="Huo Q."/>
            <person name="Li W."/>
            <person name="Guo W."/>
            <person name="Chen H."/>
            <person name="Zhou L."/>
            <person name="Ni X."/>
            <person name="Tian J."/>
            <person name="Zhou Y."/>
            <person name="Sheng Y."/>
            <person name="Liu T."/>
            <person name="Pan Y."/>
            <person name="Xia L."/>
            <person name="Li J."/>
            <person name="Zhao F."/>
            <person name="Cao W."/>
        </authorList>
    </citation>
    <scope>NUCLEOTIDE SEQUENCE</scope>
    <source>
        <strain evidence="1">Hyas-2018</strain>
    </source>
</reference>
<dbReference type="Proteomes" id="UP000821845">
    <property type="component" value="Chromosome 5"/>
</dbReference>
<dbReference type="EMBL" id="CM023485">
    <property type="protein sequence ID" value="KAH6930356.1"/>
    <property type="molecule type" value="Genomic_DNA"/>
</dbReference>
<evidence type="ECO:0000313" key="1">
    <source>
        <dbReference type="EMBL" id="KAH6930356.1"/>
    </source>
</evidence>
<evidence type="ECO:0000313" key="2">
    <source>
        <dbReference type="Proteomes" id="UP000821845"/>
    </source>
</evidence>
<accession>A0ACB7S8I6</accession>
<name>A0ACB7S8I6_HYAAI</name>
<proteinExistence type="predicted"/>
<protein>
    <submittedName>
        <fullName evidence="1">Uncharacterized protein</fullName>
    </submittedName>
</protein>
<organism evidence="1 2">
    <name type="scientific">Hyalomma asiaticum</name>
    <name type="common">Tick</name>
    <dbReference type="NCBI Taxonomy" id="266040"/>
    <lineage>
        <taxon>Eukaryota</taxon>
        <taxon>Metazoa</taxon>
        <taxon>Ecdysozoa</taxon>
        <taxon>Arthropoda</taxon>
        <taxon>Chelicerata</taxon>
        <taxon>Arachnida</taxon>
        <taxon>Acari</taxon>
        <taxon>Parasitiformes</taxon>
        <taxon>Ixodida</taxon>
        <taxon>Ixodoidea</taxon>
        <taxon>Ixodidae</taxon>
        <taxon>Hyalomminae</taxon>
        <taxon>Hyalomma</taxon>
    </lineage>
</organism>
<sequence>MVYAVPSGIRGACMAGSAAAKPPRGLRDNRRRLAPRAASPDVAAAAAASSSETTLYDGEEKGNSRTFSRRPGLAASTRVFGGNPLVSAETSRPRDPCVCACVWENSAPARNAAWKMIDPGAVLGGLRYS</sequence>
<comment type="caution">
    <text evidence="1">The sequence shown here is derived from an EMBL/GenBank/DDBJ whole genome shotgun (WGS) entry which is preliminary data.</text>
</comment>
<keyword evidence="2" id="KW-1185">Reference proteome</keyword>